<dbReference type="Proteomes" id="UP000298274">
    <property type="component" value="Chromosome"/>
</dbReference>
<evidence type="ECO:0000313" key="1">
    <source>
        <dbReference type="EMBL" id="QCG66395.1"/>
    </source>
</evidence>
<protein>
    <submittedName>
        <fullName evidence="1">DUF4393 domain-containing protein</fullName>
    </submittedName>
</protein>
<proteinExistence type="predicted"/>
<organism evidence="1 2">
    <name type="scientific">Pseudomonas veronii</name>
    <dbReference type="NCBI Taxonomy" id="76761"/>
    <lineage>
        <taxon>Bacteria</taxon>
        <taxon>Pseudomonadati</taxon>
        <taxon>Pseudomonadota</taxon>
        <taxon>Gammaproteobacteria</taxon>
        <taxon>Pseudomonadales</taxon>
        <taxon>Pseudomonadaceae</taxon>
        <taxon>Pseudomonas</taxon>
    </lineage>
</organism>
<reference evidence="2" key="1">
    <citation type="submission" date="2019-04" db="EMBL/GenBank/DDBJ databases">
        <title>Complete genome sequence of Pseudomonas veronii strain PVy, a versatile degrader capable of using multiple contaminants as sole carbon sources.</title>
        <authorList>
            <person name="Lopez-Echartea E."/>
            <person name="Ridl J."/>
            <person name="Pajer P."/>
            <person name="Strejcek M."/>
            <person name="Suman J."/>
            <person name="Uhlik O."/>
        </authorList>
    </citation>
    <scope>NUCLEOTIDE SEQUENCE [LARGE SCALE GENOMIC DNA]</scope>
    <source>
        <strain evidence="2">Pvy</strain>
    </source>
</reference>
<evidence type="ECO:0000313" key="2">
    <source>
        <dbReference type="Proteomes" id="UP000298274"/>
    </source>
</evidence>
<dbReference type="RefSeq" id="WP_141123248.1">
    <property type="nucleotide sequence ID" value="NZ_CP039631.3"/>
</dbReference>
<dbReference type="AlphaFoldDB" id="A0A4P7Y682"/>
<dbReference type="EMBL" id="CP039631">
    <property type="protein sequence ID" value="QCG66395.1"/>
    <property type="molecule type" value="Genomic_DNA"/>
</dbReference>
<sequence>MFKANQKALEMVAKTVNMALSPVGLMIWGYEQIQEFVSGKVAERLKNVPPEAIIQPETNIIASPALEALRYTEHRGVMAFL</sequence>
<name>A0A4P7Y682_PSEVE</name>
<accession>A0A4P7Y682</accession>
<gene>
    <name evidence="1" type="ORF">E4167_16260</name>
</gene>